<dbReference type="AlphaFoldDB" id="A0A1G2B465"/>
<sequence length="574" mass="63215">MISDEKKEKSDQGLFFSAGQSHLQMKLRRKPLLFFSIITALFLVSVAAFGQEGGYYVPTNLAEITDVSEVTDVVQDPSVNFYKTIRARCQESVAENSEATEKQFQQLCCQPPDYWLNPQCPLQQVGQDLPYAPSREFGTQEEQDAYQSVISCLQNDGSDESCIRNDTLNGIGQAIEQEKDACVKPCEGVLQSCNEGCVDPGWTTPERYQAYLGWIDCELQQLNGWFDECQEAQVRYTEIMGGYNSALRQQAYKDFFNYNSSGGTSLQPAPVATTDTACQNDCLREQSVCEDPCNTVNNQRGSQADVAAHQALDDWKNRNNTISNTAPTNVANAETGPLARKLAAFKKAATPVAPTSTVDASGTTIAPEKLAQGLGDAQPSVRLGFGLNNIKTDELVSLEIQPGLPIAAMVLTPAQPIDDGVIAVTMIDGAKLQFQGVPPPEPTRYELKDYFQVGTTVGQAEAHPWKEALFEFLLPLVPNQNYENAEMLRWNQDQNEWDTLPVEQIGCGSATCRFIASSSGTSYFAIVVKKDTSSYAVAGVLFWGGLVFLGIWLIRRRKKRKAIIKALQGKDLHN</sequence>
<keyword evidence="1" id="KW-0812">Transmembrane</keyword>
<keyword evidence="1" id="KW-0472">Membrane</keyword>
<evidence type="ECO:0000256" key="1">
    <source>
        <dbReference type="SAM" id="Phobius"/>
    </source>
</evidence>
<dbReference type="Proteomes" id="UP000179164">
    <property type="component" value="Unassembled WGS sequence"/>
</dbReference>
<reference evidence="2 3" key="1">
    <citation type="journal article" date="2016" name="Nat. Commun.">
        <title>Thousands of microbial genomes shed light on interconnected biogeochemical processes in an aquifer system.</title>
        <authorList>
            <person name="Anantharaman K."/>
            <person name="Brown C.T."/>
            <person name="Hug L.A."/>
            <person name="Sharon I."/>
            <person name="Castelle C.J."/>
            <person name="Probst A.J."/>
            <person name="Thomas B.C."/>
            <person name="Singh A."/>
            <person name="Wilkins M.J."/>
            <person name="Karaoz U."/>
            <person name="Brodie E.L."/>
            <person name="Williams K.H."/>
            <person name="Hubbard S.S."/>
            <person name="Banfield J.F."/>
        </authorList>
    </citation>
    <scope>NUCLEOTIDE SEQUENCE [LARGE SCALE GENOMIC DNA]</scope>
</reference>
<name>A0A1G2B465_9BACT</name>
<comment type="caution">
    <text evidence="2">The sequence shown here is derived from an EMBL/GenBank/DDBJ whole genome shotgun (WGS) entry which is preliminary data.</text>
</comment>
<protein>
    <submittedName>
        <fullName evidence="2">Uncharacterized protein</fullName>
    </submittedName>
</protein>
<gene>
    <name evidence="2" type="ORF">A2898_01825</name>
</gene>
<evidence type="ECO:0000313" key="2">
    <source>
        <dbReference type="EMBL" id="OGY83991.1"/>
    </source>
</evidence>
<keyword evidence="1" id="KW-1133">Transmembrane helix</keyword>
<dbReference type="EMBL" id="MHKE01000012">
    <property type="protein sequence ID" value="OGY83991.1"/>
    <property type="molecule type" value="Genomic_DNA"/>
</dbReference>
<accession>A0A1G2B465</accession>
<proteinExistence type="predicted"/>
<feature type="transmembrane region" description="Helical" evidence="1">
    <location>
        <begin position="535"/>
        <end position="554"/>
    </location>
</feature>
<feature type="transmembrane region" description="Helical" evidence="1">
    <location>
        <begin position="32"/>
        <end position="50"/>
    </location>
</feature>
<evidence type="ECO:0000313" key="3">
    <source>
        <dbReference type="Proteomes" id="UP000179164"/>
    </source>
</evidence>
<organism evidence="2 3">
    <name type="scientific">Candidatus Kerfeldbacteria bacterium RIFCSPLOWO2_01_FULL_48_11</name>
    <dbReference type="NCBI Taxonomy" id="1798543"/>
    <lineage>
        <taxon>Bacteria</taxon>
        <taxon>Candidatus Kerfeldiibacteriota</taxon>
    </lineage>
</organism>